<dbReference type="PANTHER" id="PTHR28634:SF1">
    <property type="entry name" value="ZINC FINGER B-BOX DOMAIN-CONTAINING PROTEIN 1"/>
    <property type="match status" value="1"/>
</dbReference>
<feature type="compositionally biased region" description="Acidic residues" evidence="4">
    <location>
        <begin position="817"/>
        <end position="830"/>
    </location>
</feature>
<evidence type="ECO:0000259" key="5">
    <source>
        <dbReference type="PROSITE" id="PS50119"/>
    </source>
</evidence>
<feature type="domain" description="B box-type" evidence="5">
    <location>
        <begin position="135"/>
        <end position="181"/>
    </location>
</feature>
<dbReference type="GO" id="GO:0008270">
    <property type="term" value="F:zinc ion binding"/>
    <property type="evidence" value="ECO:0007669"/>
    <property type="project" value="UniProtKB-KW"/>
</dbReference>
<feature type="region of interest" description="Disordered" evidence="4">
    <location>
        <begin position="599"/>
        <end position="630"/>
    </location>
</feature>
<feature type="region of interest" description="Disordered" evidence="4">
    <location>
        <begin position="723"/>
        <end position="792"/>
    </location>
</feature>
<feature type="compositionally biased region" description="Polar residues" evidence="4">
    <location>
        <begin position="688"/>
        <end position="701"/>
    </location>
</feature>
<evidence type="ECO:0000256" key="4">
    <source>
        <dbReference type="SAM" id="MobiDB-lite"/>
    </source>
</evidence>
<accession>A0A8D0A7A1</accession>
<feature type="region of interest" description="Disordered" evidence="4">
    <location>
        <begin position="284"/>
        <end position="314"/>
    </location>
</feature>
<feature type="region of interest" description="Disordered" evidence="4">
    <location>
        <begin position="816"/>
        <end position="914"/>
    </location>
</feature>
<feature type="region of interest" description="Disordered" evidence="4">
    <location>
        <begin position="329"/>
        <end position="354"/>
    </location>
</feature>
<organism evidence="6 7">
    <name type="scientific">Sander lucioperca</name>
    <name type="common">Pike-perch</name>
    <name type="synonym">Perca lucioperca</name>
    <dbReference type="NCBI Taxonomy" id="283035"/>
    <lineage>
        <taxon>Eukaryota</taxon>
        <taxon>Metazoa</taxon>
        <taxon>Chordata</taxon>
        <taxon>Craniata</taxon>
        <taxon>Vertebrata</taxon>
        <taxon>Euteleostomi</taxon>
        <taxon>Actinopterygii</taxon>
        <taxon>Neopterygii</taxon>
        <taxon>Teleostei</taxon>
        <taxon>Neoteleostei</taxon>
        <taxon>Acanthomorphata</taxon>
        <taxon>Eupercaria</taxon>
        <taxon>Perciformes</taxon>
        <taxon>Percoidei</taxon>
        <taxon>Percidae</taxon>
        <taxon>Luciopercinae</taxon>
        <taxon>Sander</taxon>
    </lineage>
</organism>
<keyword evidence="1 3" id="KW-0863">Zinc-finger</keyword>
<feature type="compositionally biased region" description="Polar residues" evidence="4">
    <location>
        <begin position="498"/>
        <end position="513"/>
    </location>
</feature>
<evidence type="ECO:0000256" key="1">
    <source>
        <dbReference type="ARBA" id="ARBA00022771"/>
    </source>
</evidence>
<protein>
    <recommendedName>
        <fullName evidence="5">B box-type domain-containing protein</fullName>
    </recommendedName>
</protein>
<keyword evidence="2" id="KW-0862">Zinc</keyword>
<feature type="compositionally biased region" description="Polar residues" evidence="4">
    <location>
        <begin position="548"/>
        <end position="570"/>
    </location>
</feature>
<reference evidence="6" key="1">
    <citation type="submission" date="2025-08" db="UniProtKB">
        <authorList>
            <consortium name="Ensembl"/>
        </authorList>
    </citation>
    <scope>IDENTIFICATION</scope>
</reference>
<name>A0A8D0A7A1_SANLU</name>
<feature type="region of interest" description="Disordered" evidence="4">
    <location>
        <begin position="206"/>
        <end position="236"/>
    </location>
</feature>
<feature type="compositionally biased region" description="Basic and acidic residues" evidence="4">
    <location>
        <begin position="297"/>
        <end position="306"/>
    </location>
</feature>
<evidence type="ECO:0000256" key="2">
    <source>
        <dbReference type="ARBA" id="ARBA00022833"/>
    </source>
</evidence>
<keyword evidence="7" id="KW-1185">Reference proteome</keyword>
<evidence type="ECO:0000256" key="3">
    <source>
        <dbReference type="PROSITE-ProRule" id="PRU00024"/>
    </source>
</evidence>
<dbReference type="PANTHER" id="PTHR28634">
    <property type="entry name" value="ZINC FINGER B-BOX DOMAIN-CONTAINING PROTEIN 1"/>
    <property type="match status" value="1"/>
</dbReference>
<feature type="compositionally biased region" description="Basic and acidic residues" evidence="4">
    <location>
        <begin position="38"/>
        <end position="61"/>
    </location>
</feature>
<feature type="compositionally biased region" description="Polar residues" evidence="4">
    <location>
        <begin position="659"/>
        <end position="679"/>
    </location>
</feature>
<evidence type="ECO:0000313" key="6">
    <source>
        <dbReference type="Ensembl" id="ENSSLUP00000046978.1"/>
    </source>
</evidence>
<feature type="region of interest" description="Disordered" evidence="4">
    <location>
        <begin position="990"/>
        <end position="1047"/>
    </location>
</feature>
<dbReference type="CDD" id="cd19818">
    <property type="entry name" value="Bbox1_ZBBX"/>
    <property type="match status" value="1"/>
</dbReference>
<feature type="compositionally biased region" description="Pro residues" evidence="4">
    <location>
        <begin position="731"/>
        <end position="743"/>
    </location>
</feature>
<proteinExistence type="predicted"/>
<sequence>MNLNDFVVLPNNKAKSVKLNARNLQELHMGTVTLAQESKEMEDKLQQLKESMSKEKEERGHSGGFRWKSGQCGSLNSNALTNGAKKNKENRLQKLSAGKVKIRVLKDEPLTAPPQPPPPPPPDTISLRTTRKNRLRGTYCGQCEVKTAGLMCAECTEDYCIGCFTKFHQKGALKLHRMIPIQKDLQTHVSTRDVVSCFQKQINPSSYPSTFINPNPSPNSNAITRRGDQSPEKGTEAVAKPMQLHPNSSQVLAINHKDEEKVEMIEEGQDERGFPTSLLRGEYNEEESARSFQEALKQWRGEKSDEAGEPTSEDAMWTPIRPVSAMATQADLAPDRGDEGRGREGGEGGEGRVPVRVEFTGNNLTYMDRLLLKKHRRTPIETYRPSLAFSTDLKSLPNTNTGEKTASCLTAQEEDFRRYCASLFAVPVSRGRTEPQITSPELCLVIEVLDERDKDGIFVAEQRTENNRKVPSVQQVLSKLTLVPQVGLISGGTSRVNYSSQLSSAQPSRQSRAPAQPKAAQKLHLSEPQTSQAGHSMKSSSSKSKPSACTTAEISRTSQTSIKTPTSMSQKPKCPPNVHKSKHDCGSIQLLSSPSLAHSQTEIPVPYPPDVSHLASTRPPIPEEHFSPSPSISFSLRSTFTVSPSSSTESALLPNVYQSTPLQKGSDSSLLPEQPQSPQLFPEPISSLKPSQSPPSNLESPRQSKHSCCDTESLLSEKHLQLPLSPVSSSPNPPPKPLEPSPPVKTLSSSSLFNKSPPDAYSSHGSTLKTEDSSIFMASTPISGEHESTQDMQCIPSLPSHFLDVIKYPPLAVKMEENEELSTDSSDEMSSDSLGLAPHEEDSSDEEAQMHGRFTGGRSREEEQGNPAISHTEDPFVPADADREKDLQTDEQEQLSEPSMVMHNQSSGSRSEQFCDLDGFPPQGLDMNSGHSETPKHTCCDPLHTCQTSLQDSDPTGSEGYRPCSTLTTDSEEHLVFRVMDNYLQLTGSHFHSTRPSKRGEISANKLGTSGSGSSLSGKSTPTVSRRPKTNPSPLSSPISPSLSHFPSPPLSACLSHPTLGSEFGPEFRPFSRAAQEIMEICNVDQTGCEDPDLDTDTTAHALHGLEQELRLMANETGKQASVFGTGNSGSQDQHGNHPFTQWVTCTHNLNPLPHNTCGCTHNA</sequence>
<feature type="region of interest" description="Disordered" evidence="4">
    <location>
        <begin position="38"/>
        <end position="70"/>
    </location>
</feature>
<feature type="compositionally biased region" description="Low complexity" evidence="4">
    <location>
        <begin position="1006"/>
        <end position="1021"/>
    </location>
</feature>
<feature type="compositionally biased region" description="Low complexity" evidence="4">
    <location>
        <begin position="536"/>
        <end position="547"/>
    </location>
</feature>
<dbReference type="PROSITE" id="PS50119">
    <property type="entry name" value="ZF_BBOX"/>
    <property type="match status" value="1"/>
</dbReference>
<feature type="compositionally biased region" description="Basic and acidic residues" evidence="4">
    <location>
        <begin position="225"/>
        <end position="235"/>
    </location>
</feature>
<feature type="region of interest" description="Disordered" evidence="4">
    <location>
        <begin position="659"/>
        <end position="711"/>
    </location>
</feature>
<feature type="compositionally biased region" description="Low complexity" evidence="4">
    <location>
        <begin position="1032"/>
        <end position="1046"/>
    </location>
</feature>
<feature type="compositionally biased region" description="Basic and acidic residues" evidence="4">
    <location>
        <begin position="333"/>
        <end position="354"/>
    </location>
</feature>
<dbReference type="InterPro" id="IPR037688">
    <property type="entry name" value="ZBBX"/>
</dbReference>
<dbReference type="Proteomes" id="UP000694568">
    <property type="component" value="Unplaced"/>
</dbReference>
<feature type="region of interest" description="Disordered" evidence="4">
    <location>
        <begin position="498"/>
        <end position="585"/>
    </location>
</feature>
<evidence type="ECO:0000313" key="7">
    <source>
        <dbReference type="Proteomes" id="UP000694568"/>
    </source>
</evidence>
<reference evidence="6" key="2">
    <citation type="submission" date="2025-09" db="UniProtKB">
        <authorList>
            <consortium name="Ensembl"/>
        </authorList>
    </citation>
    <scope>IDENTIFICATION</scope>
</reference>
<dbReference type="InterPro" id="IPR000315">
    <property type="entry name" value="Znf_B-box"/>
</dbReference>
<dbReference type="AlphaFoldDB" id="A0A8D0A7A1"/>
<dbReference type="Ensembl" id="ENSSLUT00000048421.1">
    <property type="protein sequence ID" value="ENSSLUP00000046978.1"/>
    <property type="gene ID" value="ENSSLUG00000020694.1"/>
</dbReference>
<feature type="compositionally biased region" description="Polar residues" evidence="4">
    <location>
        <begin position="902"/>
        <end position="912"/>
    </location>
</feature>
<gene>
    <name evidence="6" type="primary">zbbx</name>
</gene>
<dbReference type="GeneTree" id="ENSGT00940000167407"/>
<dbReference type="Pfam" id="PF22586">
    <property type="entry name" value="ANCHR-like_BBOX"/>
    <property type="match status" value="1"/>
</dbReference>
<keyword evidence="1 3" id="KW-0479">Metal-binding</keyword>